<name>A0A1F7Y0E6_9BACT</name>
<dbReference type="InterPro" id="IPR011604">
    <property type="entry name" value="PDDEXK-like_dom_sf"/>
</dbReference>
<protein>
    <recommendedName>
        <fullName evidence="1">PD-(D/E)XK endonuclease-like domain-containing protein</fullName>
    </recommendedName>
</protein>
<reference evidence="2 3" key="1">
    <citation type="journal article" date="2016" name="Nat. Commun.">
        <title>Thousands of microbial genomes shed light on interconnected biogeochemical processes in an aquifer system.</title>
        <authorList>
            <person name="Anantharaman K."/>
            <person name="Brown C.T."/>
            <person name="Hug L.A."/>
            <person name="Sharon I."/>
            <person name="Castelle C.J."/>
            <person name="Probst A.J."/>
            <person name="Thomas B.C."/>
            <person name="Singh A."/>
            <person name="Wilkins M.J."/>
            <person name="Karaoz U."/>
            <person name="Brodie E.L."/>
            <person name="Williams K.H."/>
            <person name="Hubbard S.S."/>
            <person name="Banfield J.F."/>
        </authorList>
    </citation>
    <scope>NUCLEOTIDE SEQUENCE [LARGE SCALE GENOMIC DNA]</scope>
</reference>
<dbReference type="EMBL" id="MGGE01000035">
    <property type="protein sequence ID" value="OGM20752.1"/>
    <property type="molecule type" value="Genomic_DNA"/>
</dbReference>
<dbReference type="AlphaFoldDB" id="A0A1F7Y0E6"/>
<dbReference type="Gene3D" id="3.90.320.10">
    <property type="match status" value="1"/>
</dbReference>
<gene>
    <name evidence="2" type="ORF">A2714_03670</name>
</gene>
<accession>A0A1F7Y0E6</accession>
<evidence type="ECO:0000259" key="1">
    <source>
        <dbReference type="Pfam" id="PF12705"/>
    </source>
</evidence>
<sequence>MRATTIPFFASPYKLSMFLECPRKYWYYYISEETKYKQPEYPYFTVGGHVHDTLKNFFNLDKNLRTREKILEILETFWETKSGREGGFESKEEEELYKRRAKKMLLKFFESEDIKAKPILWHSQSNPRVEVATNLFFTGVFDRIDVLPNDALHVIDYKTGKEDAVDKRNIQLPLYAVLAEKIFRKPVIQVSYLNLESGRWDTKGLERGYAFDIIGRVQEIVAQIPRSDEKEDFVCEYGNRCFHCNYLKEMGYGLET</sequence>
<proteinExistence type="predicted"/>
<dbReference type="Pfam" id="PF12705">
    <property type="entry name" value="PDDEXK_1"/>
    <property type="match status" value="1"/>
</dbReference>
<feature type="domain" description="PD-(D/E)XK endonuclease-like" evidence="1">
    <location>
        <begin position="11"/>
        <end position="246"/>
    </location>
</feature>
<evidence type="ECO:0000313" key="2">
    <source>
        <dbReference type="EMBL" id="OGM20752.1"/>
    </source>
</evidence>
<dbReference type="InterPro" id="IPR038726">
    <property type="entry name" value="PDDEXK_AddAB-type"/>
</dbReference>
<evidence type="ECO:0000313" key="3">
    <source>
        <dbReference type="Proteomes" id="UP000178419"/>
    </source>
</evidence>
<dbReference type="Proteomes" id="UP000178419">
    <property type="component" value="Unassembled WGS sequence"/>
</dbReference>
<comment type="caution">
    <text evidence="2">The sequence shown here is derived from an EMBL/GenBank/DDBJ whole genome shotgun (WGS) entry which is preliminary data.</text>
</comment>
<organism evidence="2 3">
    <name type="scientific">Candidatus Woesebacteria bacterium RIFCSPHIGHO2_01_FULL_38_9</name>
    <dbReference type="NCBI Taxonomy" id="1802492"/>
    <lineage>
        <taxon>Bacteria</taxon>
        <taxon>Candidatus Woeseibacteriota</taxon>
    </lineage>
</organism>